<sequence length="374" mass="41986">METRTRGKRRRRELELELEMEEEGELELKMVEEVVQEPREEKGSSETNTDTFLFDQKRAGQAWSCQNHKGSKSYLLSPFPGCLKKAGPSHGVQHVLGRDRSWDPELIGPSGSKTPGQKRRGRGGRERMEEKWALTNTFSLLPVTTIAHKSNYGREQRHRRVAGVGRRHKALAIDRRNGASNQQWGLESAGDWWPLVALANGLISDGARKEGRKDMVGRTPAAPQTVQELDAAKEVRKQAHAALGSRGRDRVVKFCQELENPVRFLIGALEVGEKGAFLKISGQNFQRKRTMQDGLLDDGGITEKDMDRAGKEELEGDDWEIIRARGGCGGFCWISLGFENDGVAVEGNRWHHWNKEKKLGVGAHQSQSDWSKTT</sequence>
<evidence type="ECO:0000313" key="3">
    <source>
        <dbReference type="Proteomes" id="UP001153365"/>
    </source>
</evidence>
<organism evidence="2 3">
    <name type="scientific">Phakopsora pachyrhizi</name>
    <name type="common">Asian soybean rust disease fungus</name>
    <dbReference type="NCBI Taxonomy" id="170000"/>
    <lineage>
        <taxon>Eukaryota</taxon>
        <taxon>Fungi</taxon>
        <taxon>Dikarya</taxon>
        <taxon>Basidiomycota</taxon>
        <taxon>Pucciniomycotina</taxon>
        <taxon>Pucciniomycetes</taxon>
        <taxon>Pucciniales</taxon>
        <taxon>Phakopsoraceae</taxon>
        <taxon>Phakopsora</taxon>
    </lineage>
</organism>
<evidence type="ECO:0000256" key="1">
    <source>
        <dbReference type="SAM" id="MobiDB-lite"/>
    </source>
</evidence>
<feature type="region of interest" description="Disordered" evidence="1">
    <location>
        <begin position="99"/>
        <end position="127"/>
    </location>
</feature>
<dbReference type="EMBL" id="CALTRL010004438">
    <property type="protein sequence ID" value="CAH7683075.1"/>
    <property type="molecule type" value="Genomic_DNA"/>
</dbReference>
<accession>A0AAV0B7Z6</accession>
<dbReference type="Proteomes" id="UP001153365">
    <property type="component" value="Unassembled WGS sequence"/>
</dbReference>
<reference evidence="2" key="1">
    <citation type="submission" date="2022-06" db="EMBL/GenBank/DDBJ databases">
        <authorList>
            <consortium name="SYNGENTA / RWTH Aachen University"/>
        </authorList>
    </citation>
    <scope>NUCLEOTIDE SEQUENCE</scope>
</reference>
<dbReference type="AlphaFoldDB" id="A0AAV0B7Z6"/>
<gene>
    <name evidence="2" type="ORF">PPACK8108_LOCUS16358</name>
</gene>
<protein>
    <submittedName>
        <fullName evidence="2">Uncharacterized protein</fullName>
    </submittedName>
</protein>
<keyword evidence="3" id="KW-1185">Reference proteome</keyword>
<name>A0AAV0B7Z6_PHAPC</name>
<proteinExistence type="predicted"/>
<evidence type="ECO:0000313" key="2">
    <source>
        <dbReference type="EMBL" id="CAH7683075.1"/>
    </source>
</evidence>
<comment type="caution">
    <text evidence="2">The sequence shown here is derived from an EMBL/GenBank/DDBJ whole genome shotgun (WGS) entry which is preliminary data.</text>
</comment>